<evidence type="ECO:0000313" key="2">
    <source>
        <dbReference type="EMBL" id="MBB6143523.1"/>
    </source>
</evidence>
<keyword evidence="1" id="KW-0732">Signal</keyword>
<keyword evidence="3" id="KW-1185">Reference proteome</keyword>
<evidence type="ECO:0000256" key="1">
    <source>
        <dbReference type="SAM" id="SignalP"/>
    </source>
</evidence>
<sequence length="130" mass="14175">MRSMLRSIAFMSVALCATAAFAADRAVVNVPFNFETHGIWFPAGEYDASLDMDKSVLTLRNIADPKEAIVWVVSPADEMAIEKPLQMKFDDLGGTHELRTVQLGSRITSRLDAPARRHDAGSLVALVSGQ</sequence>
<feature type="chain" id="PRO_5032678338" evidence="1">
    <location>
        <begin position="23"/>
        <end position="130"/>
    </location>
</feature>
<organism evidence="2 3">
    <name type="scientific">Silvibacterium bohemicum</name>
    <dbReference type="NCBI Taxonomy" id="1577686"/>
    <lineage>
        <taxon>Bacteria</taxon>
        <taxon>Pseudomonadati</taxon>
        <taxon>Acidobacteriota</taxon>
        <taxon>Terriglobia</taxon>
        <taxon>Terriglobales</taxon>
        <taxon>Acidobacteriaceae</taxon>
        <taxon>Silvibacterium</taxon>
    </lineage>
</organism>
<dbReference type="AlphaFoldDB" id="A0A841JQ98"/>
<gene>
    <name evidence="2" type="ORF">HNQ77_001472</name>
</gene>
<dbReference type="RefSeq" id="WP_156185860.1">
    <property type="nucleotide sequence ID" value="NZ_JACHEK010000003.1"/>
</dbReference>
<evidence type="ECO:0000313" key="3">
    <source>
        <dbReference type="Proteomes" id="UP000538666"/>
    </source>
</evidence>
<dbReference type="Proteomes" id="UP000538666">
    <property type="component" value="Unassembled WGS sequence"/>
</dbReference>
<accession>A0A841JQ98</accession>
<feature type="signal peptide" evidence="1">
    <location>
        <begin position="1"/>
        <end position="22"/>
    </location>
</feature>
<proteinExistence type="predicted"/>
<name>A0A841JQ98_9BACT</name>
<dbReference type="OrthoDB" id="122699at2"/>
<comment type="caution">
    <text evidence="2">The sequence shown here is derived from an EMBL/GenBank/DDBJ whole genome shotgun (WGS) entry which is preliminary data.</text>
</comment>
<reference evidence="2 3" key="1">
    <citation type="submission" date="2020-08" db="EMBL/GenBank/DDBJ databases">
        <title>Genomic Encyclopedia of Type Strains, Phase IV (KMG-IV): sequencing the most valuable type-strain genomes for metagenomic binning, comparative biology and taxonomic classification.</title>
        <authorList>
            <person name="Goeker M."/>
        </authorList>
    </citation>
    <scope>NUCLEOTIDE SEQUENCE [LARGE SCALE GENOMIC DNA]</scope>
    <source>
        <strain evidence="2 3">DSM 103733</strain>
    </source>
</reference>
<dbReference type="EMBL" id="JACHEK010000003">
    <property type="protein sequence ID" value="MBB6143523.1"/>
    <property type="molecule type" value="Genomic_DNA"/>
</dbReference>
<protein>
    <submittedName>
        <fullName evidence="2">Uncharacterized protein</fullName>
    </submittedName>
</protein>